<comment type="caution">
    <text evidence="1">The sequence shown here is derived from an EMBL/GenBank/DDBJ whole genome shotgun (WGS) entry which is preliminary data.</text>
</comment>
<protein>
    <submittedName>
        <fullName evidence="1">Uncharacterized protein</fullName>
    </submittedName>
</protein>
<proteinExistence type="predicted"/>
<gene>
    <name evidence="1" type="ORF">DFP72DRAFT_856608</name>
</gene>
<name>A0A8H6HE26_9AGAR</name>
<accession>A0A8H6HE26</accession>
<sequence>MIDRKIGEDGASSNPLPWMDSGAASRENLRLQFPGEADADVETYYAEGWFLLELESQALKKPSTYSCFFSVLASPRHPNGLFIATSNKKKAARLLGTNSTNMYRIDQSLRLNEDLNYTRVSVGSWIHVLQMRREGIVPIPGVVTRGLDEQKTVAVLVVEEGGVVQPTVINIKQAFRGAVAISTSDRDRLLEALEDHVILAQAQLNLEQFEAPSDGVMRKIKLLEGSFVGHVGYHRRSGLPGRVLVEIAEENSGKFVEVDVPVNHVQWCPMYMDRVVLSESRERGWVVGYDVYGNVLVSREETTQQLRLRPEDIDFADSLYGVMST</sequence>
<dbReference type="EMBL" id="JACGCI010000107">
    <property type="protein sequence ID" value="KAF6745350.1"/>
    <property type="molecule type" value="Genomic_DNA"/>
</dbReference>
<dbReference type="Proteomes" id="UP000521943">
    <property type="component" value="Unassembled WGS sequence"/>
</dbReference>
<evidence type="ECO:0000313" key="1">
    <source>
        <dbReference type="EMBL" id="KAF6745350.1"/>
    </source>
</evidence>
<organism evidence="1 2">
    <name type="scientific">Ephemerocybe angulata</name>
    <dbReference type="NCBI Taxonomy" id="980116"/>
    <lineage>
        <taxon>Eukaryota</taxon>
        <taxon>Fungi</taxon>
        <taxon>Dikarya</taxon>
        <taxon>Basidiomycota</taxon>
        <taxon>Agaricomycotina</taxon>
        <taxon>Agaricomycetes</taxon>
        <taxon>Agaricomycetidae</taxon>
        <taxon>Agaricales</taxon>
        <taxon>Agaricineae</taxon>
        <taxon>Psathyrellaceae</taxon>
        <taxon>Ephemerocybe</taxon>
    </lineage>
</organism>
<dbReference type="AlphaFoldDB" id="A0A8H6HE26"/>
<keyword evidence="2" id="KW-1185">Reference proteome</keyword>
<reference evidence="1 2" key="1">
    <citation type="submission" date="2020-07" db="EMBL/GenBank/DDBJ databases">
        <title>Comparative genomics of pyrophilous fungi reveals a link between fire events and developmental genes.</title>
        <authorList>
            <consortium name="DOE Joint Genome Institute"/>
            <person name="Steindorff A.S."/>
            <person name="Carver A."/>
            <person name="Calhoun S."/>
            <person name="Stillman K."/>
            <person name="Liu H."/>
            <person name="Lipzen A."/>
            <person name="Pangilinan J."/>
            <person name="Labutti K."/>
            <person name="Bruns T.D."/>
            <person name="Grigoriev I.V."/>
        </authorList>
    </citation>
    <scope>NUCLEOTIDE SEQUENCE [LARGE SCALE GENOMIC DNA]</scope>
    <source>
        <strain evidence="1 2">CBS 144469</strain>
    </source>
</reference>
<evidence type="ECO:0000313" key="2">
    <source>
        <dbReference type="Proteomes" id="UP000521943"/>
    </source>
</evidence>